<name>A0ACB8CIX3_DERSI</name>
<proteinExistence type="predicted"/>
<reference evidence="1" key="1">
    <citation type="submission" date="2020-05" db="EMBL/GenBank/DDBJ databases">
        <title>Large-scale comparative analyses of tick genomes elucidate their genetic diversity and vector capacities.</title>
        <authorList>
            <person name="Jia N."/>
            <person name="Wang J."/>
            <person name="Shi W."/>
            <person name="Du L."/>
            <person name="Sun Y."/>
            <person name="Zhan W."/>
            <person name="Jiang J."/>
            <person name="Wang Q."/>
            <person name="Zhang B."/>
            <person name="Ji P."/>
            <person name="Sakyi L.B."/>
            <person name="Cui X."/>
            <person name="Yuan T."/>
            <person name="Jiang B."/>
            <person name="Yang W."/>
            <person name="Lam T.T.-Y."/>
            <person name="Chang Q."/>
            <person name="Ding S."/>
            <person name="Wang X."/>
            <person name="Zhu J."/>
            <person name="Ruan X."/>
            <person name="Zhao L."/>
            <person name="Wei J."/>
            <person name="Que T."/>
            <person name="Du C."/>
            <person name="Cheng J."/>
            <person name="Dai P."/>
            <person name="Han X."/>
            <person name="Huang E."/>
            <person name="Gao Y."/>
            <person name="Liu J."/>
            <person name="Shao H."/>
            <person name="Ye R."/>
            <person name="Li L."/>
            <person name="Wei W."/>
            <person name="Wang X."/>
            <person name="Wang C."/>
            <person name="Yang T."/>
            <person name="Huo Q."/>
            <person name="Li W."/>
            <person name="Guo W."/>
            <person name="Chen H."/>
            <person name="Zhou L."/>
            <person name="Ni X."/>
            <person name="Tian J."/>
            <person name="Zhou Y."/>
            <person name="Sheng Y."/>
            <person name="Liu T."/>
            <person name="Pan Y."/>
            <person name="Xia L."/>
            <person name="Li J."/>
            <person name="Zhao F."/>
            <person name="Cao W."/>
        </authorList>
    </citation>
    <scope>NUCLEOTIDE SEQUENCE</scope>
    <source>
        <strain evidence="1">Dsil-2018</strain>
    </source>
</reference>
<dbReference type="EMBL" id="CM023475">
    <property type="protein sequence ID" value="KAH7944896.1"/>
    <property type="molecule type" value="Genomic_DNA"/>
</dbReference>
<evidence type="ECO:0000313" key="1">
    <source>
        <dbReference type="EMBL" id="KAH7944896.1"/>
    </source>
</evidence>
<keyword evidence="2" id="KW-1185">Reference proteome</keyword>
<evidence type="ECO:0000313" key="2">
    <source>
        <dbReference type="Proteomes" id="UP000821865"/>
    </source>
</evidence>
<protein>
    <submittedName>
        <fullName evidence="1">Uncharacterized protein</fullName>
    </submittedName>
</protein>
<gene>
    <name evidence="1" type="ORF">HPB49_001677</name>
</gene>
<organism evidence="1 2">
    <name type="scientific">Dermacentor silvarum</name>
    <name type="common">Tick</name>
    <dbReference type="NCBI Taxonomy" id="543639"/>
    <lineage>
        <taxon>Eukaryota</taxon>
        <taxon>Metazoa</taxon>
        <taxon>Ecdysozoa</taxon>
        <taxon>Arthropoda</taxon>
        <taxon>Chelicerata</taxon>
        <taxon>Arachnida</taxon>
        <taxon>Acari</taxon>
        <taxon>Parasitiformes</taxon>
        <taxon>Ixodida</taxon>
        <taxon>Ixodoidea</taxon>
        <taxon>Ixodidae</taxon>
        <taxon>Rhipicephalinae</taxon>
        <taxon>Dermacentor</taxon>
    </lineage>
</organism>
<dbReference type="Proteomes" id="UP000821865">
    <property type="component" value="Chromosome 6"/>
</dbReference>
<accession>A0ACB8CIX3</accession>
<sequence length="196" mass="21743">MPIVAAAVDHPTASVYEIKNSAELEKYVYAGFIALSRSAVIAWGVVTAEGLGPLVRIENHFNADSYWALLDDVLLPYLVGGLFREYDFILQHASSPIQKSKKVAALLESRDVAVLEWPPQSPDLNVIRNVWGNMNIALAHRQLRALSEDALLAIFQEDWERLIDQTPTFVGAYTAPCRAECRLQVVIGAVVETTCY</sequence>
<comment type="caution">
    <text evidence="1">The sequence shown here is derived from an EMBL/GenBank/DDBJ whole genome shotgun (WGS) entry which is preliminary data.</text>
</comment>